<keyword evidence="3" id="KW-0945">Host-virus interaction</keyword>
<keyword evidence="4" id="KW-1130">Modulation of host ubiquitin pathway by virus</keyword>
<feature type="coiled-coil region" evidence="13">
    <location>
        <begin position="1003"/>
        <end position="1030"/>
    </location>
</feature>
<feature type="coiled-coil region" evidence="13">
    <location>
        <begin position="937"/>
        <end position="964"/>
    </location>
</feature>
<keyword evidence="7" id="KW-0833">Ubl conjugation pathway</keyword>
<accession>Q8QS41</accession>
<dbReference type="PROSITE" id="PS51521">
    <property type="entry name" value="HTUSP"/>
    <property type="match status" value="1"/>
</dbReference>
<dbReference type="GO" id="GO:0044423">
    <property type="term" value="C:virion component"/>
    <property type="evidence" value="ECO:0007669"/>
    <property type="project" value="UniProtKB-KW"/>
</dbReference>
<evidence type="ECO:0000256" key="12">
    <source>
        <dbReference type="ARBA" id="ARBA00023200"/>
    </source>
</evidence>
<evidence type="ECO:0000259" key="15">
    <source>
        <dbReference type="PROSITE" id="PS51521"/>
    </source>
</evidence>
<keyword evidence="11" id="KW-1127">Modulation of host ubiquitin pathway by viral deubiquitinase</keyword>
<dbReference type="SUPFAM" id="SSF54001">
    <property type="entry name" value="Cysteine proteinases"/>
    <property type="match status" value="1"/>
</dbReference>
<evidence type="ECO:0000256" key="13">
    <source>
        <dbReference type="SAM" id="Coils"/>
    </source>
</evidence>
<dbReference type="KEGG" id="vg:935563"/>
<keyword evidence="1" id="KW-1048">Host nucleus</keyword>
<sequence length="2275" mass="255992">MKTFQATCDQSNRERFGARAGNQCVCNSAMFIHAAHLLGLSPSSPLLAQEALDAVLQEGARLDARLEKDLQKKQPGKKLPVYRMGDEVPRRIDSSFGSTVHALSRPFNGTTETQDLGGYQCLGIFDFLRYAYAKQRPVYMLIIVNSLARAVIITPQDLIFVFDPHRTSQCSNAAAYQCESLHEVVMLLTSFGAALSNFYYDALFLYMLDLSSGPALPEAQINSLIVTTYRDRDLDLPVPTSLTGPASLTTVAASVLPALPAPPQVCPASDIPPGTDRPLPIPPDDALPLAPLVPPPKKTPEKRRKEPGESKHGGKKKPAAPTTPTSGQAPSALATTATPYSCAGALPALQQYQQMVSQMEQQLRGLTIDAPPQTSWTLYSSSPSADSGSGTAGTGGAATFDESFLGDRVQQLLIHAINHLSCLESDCDPTSTAAQTVSSFYGFNTGINAFLSNWAHHGLNLRKMHDYLQHKKSISSVLDRALIDKMLKVFEPWAQRHGAALVTWVDELMRQVERTQLSDLQRRLEKYRTRNPVPVNQSFVCLRPSDFKKITQTIGTRQESIQRQREKSQNLYNQLAGMLISIDIHDIGSTEINKREVSKALTQVDEAARRELQQLGTHKMLELQQDVNRLSVELLARRHNQILAGFLPLEELQALERTIDQVLEVLNDLTVLGLCEPGLEAGFQNVKDQFSYLMTGNAVNEYSLLEEITRLRQQYLLATQQREDVLIQVQDLIFSLENLVKDPSPQRGSQTTLAMVHEQMSQLQALGALDMPEVRARLQNVERGLNKLYEEEDETREYLRTLSYDNPPTDQGLKRYGRLKAMLRDDADARLLLLNTILRIFDDMVKRLARDDTLRPQVFDAVNSLINHLPPGSEEMENLRAANAIYSQLSKKMDAVAKTPAGAAPGDPKRLQTLKELTYFFMSNDQFFTHMLKLNVGADVRELYERYKRELEQLHVERLEKEWQEEAEKLPVTSHDDVRRFLDRAPSTRILARVQPRLMTRLHEFLDKENRRQEEERRRQLDEYRQMAQADLARAVESVRNDTLSTVPGMRLEETQEILAGLDPRAQEELLRKFNHDMLGALSQLRKTLDDRISQCMQDVLSGETARRRSYAEHATQTRASLTHLRRVMGPRLMQETQRTLDEVTRQATFIERCQLGDAETVFTGTDYEQDYARYRQGQQQLQQQLNTAREELTRASQDLENAIRDPKQLPGPGKKDSGAAAALAGKKGIDARTLTGRITPPPDNFGRPLFKTMLDKQAETAKKALQDETELMNQKLQSTVKLREEYVTSLQNQWAELVTRMKMEWLDVATPDTKSLLENPVWALTEMLGKTVPTMPYVAAERALRWAALFIQEAVKQISGDPSHPQRAQQQMYETLQQRTAQSLDTVTRNVNVNAACENFVSQQQQEGGGLAGTADPEVIQAVEAAWQQLDPARVAGGEQRHQRVRETLHRLSQSLTELELQDALVSEYLQLLHNIQTFSYGLDFKAQLDKIADLKTRFTDLARQRNVRLSSDAPLPDPRDPNVGASHLSTFVRGLQALERHVLSALTYLTEQVNQCPAIVPRLDDIPRVMPPAQTDGSLVTQDRLKRMCFSRRDDLFIQVLDVFGTEQLVTPKGESIQFTAGYGNVVFKYLALRQDERSLARKCSGLKNVVSVKYKAVTVSVAIAQTLKAFWPQITRYDLKPYFSQQQQQQRAAQDGGSVPLGPAQPPEANTLLNLKLFCYVVLMAWDQQIDPWQEGGQGGQPLRLTPDEFCIVMTTFSPEYIYTIMKYPLQMSLASLTTGIQRDIVNNALSNTSMPPDYSGDQVKGFAFDRTLWPQVSLSKLFWDSEIMRQLCQAAGPAGQSRQHAGKLLMYALCTLVFPQDMLHCLWLELKPKYAEVYASVQELVQVLFKIFSQQCRLLNEANTQTQLPTGERVLQSIRVQRQEREKNDTDSGWGGTGGDDSDLLETFINTETALDMALGSWLFGIPVCIGVYVTDLAKGQRVLVTRHIEYTNNDPDFKNIQRIKDLNLNPLVSKTWTETPYEQCWYQAQVLRLRQYLRHPVRFVYTPLVVYTPQERYVHLAVRPPTPGQRHEIPRLTVENPFVPYPLDEDSYPADGAPLPALPPLSSSSSSSASGPAATAPPAPLNRVPVSIDFLRQNPPPLTRPPRPAWRHRHRTAAAAANYQQQLPESSVDPEDYGTSAFFDSALSTQTFNDPIFQPQSVEEAAMCRDELMTVAPSAARTDFITPPLTVLTQNILSALEILRAVRIDLRALAQSVNETLNRLRFLYLL</sequence>
<feature type="region of interest" description="Disordered" evidence="14">
    <location>
        <begin position="2092"/>
        <end position="2131"/>
    </location>
</feature>
<dbReference type="InterPro" id="IPR006928">
    <property type="entry name" value="Herpes_teg_USP"/>
</dbReference>
<gene>
    <name evidence="16" type="primary">UL48</name>
    <name evidence="16" type="ORF">CCMVgp049</name>
</gene>
<dbReference type="EMBL" id="MZ151943">
    <property type="protein sequence ID" value="QXV67802.1"/>
    <property type="molecule type" value="Genomic_DNA"/>
</dbReference>
<evidence type="ECO:0000256" key="3">
    <source>
        <dbReference type="ARBA" id="ARBA00022581"/>
    </source>
</evidence>
<feature type="compositionally biased region" description="Basic and acidic residues" evidence="14">
    <location>
        <begin position="303"/>
        <end position="312"/>
    </location>
</feature>
<keyword evidence="13" id="KW-0175">Coiled coil</keyword>
<name>Q8QS41_9BETA</name>
<dbReference type="RefSeq" id="NP_612691.1">
    <property type="nucleotide sequence ID" value="NC_003521.1"/>
</dbReference>
<feature type="compositionally biased region" description="Polar residues" evidence="14">
    <location>
        <begin position="322"/>
        <end position="332"/>
    </location>
</feature>
<feature type="region of interest" description="Disordered" evidence="14">
    <location>
        <begin position="266"/>
        <end position="332"/>
    </location>
</feature>
<dbReference type="GO" id="GO:0039648">
    <property type="term" value="P:symbiont-mediated perturbation of host ubiquitin-like protein modification"/>
    <property type="evidence" value="ECO:0007669"/>
    <property type="project" value="UniProtKB-KW"/>
</dbReference>
<proteinExistence type="predicted"/>
<dbReference type="Pfam" id="PF04843">
    <property type="entry name" value="Herpes_teg_N"/>
    <property type="match status" value="1"/>
</dbReference>
<evidence type="ECO:0000256" key="7">
    <source>
        <dbReference type="ARBA" id="ARBA00022786"/>
    </source>
</evidence>
<feature type="compositionally biased region" description="Basic and acidic residues" evidence="14">
    <location>
        <begin position="1203"/>
        <end position="1218"/>
    </location>
</feature>
<keyword evidence="2" id="KW-0920">Virion tegument</keyword>
<feature type="domain" description="Peptidase C76" evidence="15">
    <location>
        <begin position="4"/>
        <end position="231"/>
    </location>
</feature>
<keyword evidence="12" id="KW-1035">Host cytoplasm</keyword>
<evidence type="ECO:0000256" key="11">
    <source>
        <dbReference type="ARBA" id="ARBA00022876"/>
    </source>
</evidence>
<dbReference type="GO" id="GO:0008234">
    <property type="term" value="F:cysteine-type peptidase activity"/>
    <property type="evidence" value="ECO:0007669"/>
    <property type="project" value="UniProtKB-KW"/>
</dbReference>
<keyword evidence="6" id="KW-0677">Repeat</keyword>
<reference evidence="16 18" key="1">
    <citation type="journal article" date="2003" name="J. Gen. Virol.">
        <title>The human cytomegalovirus genome revisited: comparison with the chimpanzee cytomegalovirus genome.</title>
        <authorList>
            <person name="Davison A.J."/>
            <person name="Dolan A."/>
            <person name="Akter P."/>
            <person name="Addison C."/>
            <person name="Dargan D.J."/>
            <person name="Alcendor D.J."/>
            <person name="McGeoch D.J."/>
            <person name="Hayward G.S."/>
        </authorList>
    </citation>
    <scope>NUCLEOTIDE SEQUENCE [LARGE SCALE GENOMIC DNA]</scope>
    <source>
        <strain evidence="16">Heberling</strain>
    </source>
</reference>
<feature type="region of interest" description="Disordered" evidence="14">
    <location>
        <begin position="1203"/>
        <end position="1224"/>
    </location>
</feature>
<keyword evidence="5" id="KW-0645">Protease</keyword>
<evidence type="ECO:0000256" key="6">
    <source>
        <dbReference type="ARBA" id="ARBA00022737"/>
    </source>
</evidence>
<dbReference type="Proteomes" id="UP000099188">
    <property type="component" value="Segment"/>
</dbReference>
<keyword evidence="10" id="KW-0946">Virion</keyword>
<feature type="compositionally biased region" description="Low complexity" evidence="14">
    <location>
        <begin position="380"/>
        <end position="389"/>
    </location>
</feature>
<dbReference type="Gene3D" id="3.90.70.120">
    <property type="match status" value="1"/>
</dbReference>
<reference evidence="17" key="2">
    <citation type="submission" date="2021-05" db="EMBL/GenBank/DDBJ databases">
        <title>Cloning and multi-omic analysis of chimpanzee cytomegalovirus: a resource for comparative functional genomics.</title>
        <authorList>
            <person name="Phan Q.V."/>
        </authorList>
    </citation>
    <scope>NUCLEOTIDE SEQUENCE</scope>
    <source>
        <strain evidence="17">Heberling</strain>
    </source>
</reference>
<dbReference type="GeneID" id="935563"/>
<evidence type="ECO:0000313" key="18">
    <source>
        <dbReference type="Proteomes" id="UP000099188"/>
    </source>
</evidence>
<evidence type="ECO:0000256" key="8">
    <source>
        <dbReference type="ARBA" id="ARBA00022801"/>
    </source>
</evidence>
<evidence type="ECO:0000313" key="16">
    <source>
        <dbReference type="EMBL" id="AAM00697.1"/>
    </source>
</evidence>
<dbReference type="EMBL" id="AF480884">
    <property type="protein sequence ID" value="AAM00697.1"/>
    <property type="molecule type" value="Genomic_DNA"/>
</dbReference>
<feature type="compositionally biased region" description="Pro residues" evidence="14">
    <location>
        <begin position="279"/>
        <end position="297"/>
    </location>
</feature>
<evidence type="ECO:0000256" key="5">
    <source>
        <dbReference type="ARBA" id="ARBA00022670"/>
    </source>
</evidence>
<evidence type="ECO:0000256" key="4">
    <source>
        <dbReference type="ARBA" id="ARBA00022662"/>
    </source>
</evidence>
<keyword evidence="9" id="KW-0788">Thiol protease</keyword>
<feature type="compositionally biased region" description="Low complexity" evidence="14">
    <location>
        <begin position="2098"/>
        <end position="2123"/>
    </location>
</feature>
<evidence type="ECO:0000313" key="17">
    <source>
        <dbReference type="EMBL" id="QXV67802.1"/>
    </source>
</evidence>
<keyword evidence="8" id="KW-0378">Hydrolase</keyword>
<dbReference type="GO" id="GO:0006508">
    <property type="term" value="P:proteolysis"/>
    <property type="evidence" value="ECO:0007669"/>
    <property type="project" value="UniProtKB-KW"/>
</dbReference>
<evidence type="ECO:0000256" key="1">
    <source>
        <dbReference type="ARBA" id="ARBA00022562"/>
    </source>
</evidence>
<evidence type="ECO:0000256" key="2">
    <source>
        <dbReference type="ARBA" id="ARBA00022580"/>
    </source>
</evidence>
<evidence type="ECO:0000256" key="9">
    <source>
        <dbReference type="ARBA" id="ARBA00022807"/>
    </source>
</evidence>
<keyword evidence="18" id="KW-1185">Reference proteome</keyword>
<evidence type="ECO:0000256" key="10">
    <source>
        <dbReference type="ARBA" id="ARBA00022844"/>
    </source>
</evidence>
<dbReference type="InterPro" id="IPR038765">
    <property type="entry name" value="Papain-like_cys_pep_sf"/>
</dbReference>
<feature type="region of interest" description="Disordered" evidence="14">
    <location>
        <begin position="371"/>
        <end position="394"/>
    </location>
</feature>
<evidence type="ECO:0000256" key="14">
    <source>
        <dbReference type="SAM" id="MobiDB-lite"/>
    </source>
</evidence>
<protein>
    <submittedName>
        <fullName evidence="16">Large tegument protein</fullName>
    </submittedName>
</protein>
<organism evidence="16 18">
    <name type="scientific">Panine betaherpesvirus 2</name>
    <name type="common">Chimpanzee cytomegalovirus</name>
    <dbReference type="NCBI Taxonomy" id="188763"/>
    <lineage>
        <taxon>Viruses</taxon>
        <taxon>Duplodnaviria</taxon>
        <taxon>Heunggongvirae</taxon>
        <taxon>Peploviricota</taxon>
        <taxon>Herviviricetes</taxon>
        <taxon>Herpesvirales</taxon>
        <taxon>Orthoherpesviridae</taxon>
        <taxon>Betaherpesvirinae</taxon>
        <taxon>Cytomegalovirus</taxon>
        <taxon>Cytomegalovirus paninebeta2</taxon>
    </lineage>
</organism>